<feature type="region of interest" description="Disordered" evidence="1">
    <location>
        <begin position="371"/>
        <end position="395"/>
    </location>
</feature>
<reference evidence="4" key="1">
    <citation type="submission" date="2022-12" db="EMBL/GenBank/DDBJ databases">
        <authorList>
            <person name="Webb A."/>
        </authorList>
    </citation>
    <scope>NUCLEOTIDE SEQUENCE</scope>
    <source>
        <strain evidence="4">Hp1</strain>
    </source>
</reference>
<evidence type="ECO:0000313" key="5">
    <source>
        <dbReference type="Proteomes" id="UP001162031"/>
    </source>
</evidence>
<dbReference type="PANTHER" id="PTHR44329:SF214">
    <property type="entry name" value="PROTEIN KINASE DOMAIN-CONTAINING PROTEIN"/>
    <property type="match status" value="1"/>
</dbReference>
<dbReference type="InterPro" id="IPR000719">
    <property type="entry name" value="Prot_kinase_dom"/>
</dbReference>
<evidence type="ECO:0000313" key="4">
    <source>
        <dbReference type="EMBL" id="CAI5741681.1"/>
    </source>
</evidence>
<dbReference type="InterPro" id="IPR001245">
    <property type="entry name" value="Ser-Thr/Tyr_kinase_cat_dom"/>
</dbReference>
<dbReference type="EMBL" id="CANTFL010001451">
    <property type="protein sequence ID" value="CAI5741681.1"/>
    <property type="molecule type" value="Genomic_DNA"/>
</dbReference>
<dbReference type="InterPro" id="IPR008271">
    <property type="entry name" value="Ser/Thr_kinase_AS"/>
</dbReference>
<keyword evidence="2" id="KW-1133">Transmembrane helix</keyword>
<sequence>MSRRRGIAGLAALGLFVMGAMITTCLSSLAFGAPSGELRLSFSSEARAGAELPVRDSFIFDGATSDIARQLYLRHIAGERIDPVVPNVVPAAVTTRLAPFNISFSALPGLLQRALLWDSGFVISPVNDAVQIWTLGGRSMANLAVSKVEFDTTGCTALNCSQPDDSIYYANKYCTGTQMLTATKCLMDTFDSDSSSHLAMWSNGGDITMVPEIRAVMHGWLDASTNSSYLLSAVHTTSLESEPAYGACNKGGYGSLVVPCYALRHTASDVVAVMSTPVTTPWVTTWVKQYQVTTDTFVNSKSSENNIGFSPWLLITIILAAIVAACLILFVVSRKKRYLRSVQWQHDSFPESDVAERGRKTKPMVPLTTLYQHGTGQRRGRSEQPTAGEHSQTICSPMEDEYSVEEAVPMVGDVAPRSRRYTASGSRATSTVQQRLPAVQTDVRSIRSGTIPADQSPSFGASYRSSTSFTRAQYSQSARGASNHVPQPAVGEAAAMRTSARENTRSKVRSTRSSTYCYAPTGREYPPQLRESASMPPIRESLPSIRDSIQADRALIPAMRETFCRYSAADNVQYTLTTDPNLVGKRIAWERINLDRLLSSGAFGEVWVCRYAGKQVAVKRLLQSKKPTFRETEEFTSEIKLTASLDHPNIVRFIGVSWSSLENLAMVEEYLSRGDLQNYLQRHGDLMTWACDKIDMAIGVARAIAYLHGRRVIHRDIKARNVLLTKRLRPKLIDFGTSRVWAPSDMSAGVGTPFWTAPEVLESTEYTEKADIYSFGVLLSELDTCKAPYHNAFRANGDKVKPFLILKKVVDGSLRPSLVAGCPQRVREIAEACFQHDPTLRPSAAELVKLLDG</sequence>
<dbReference type="GO" id="GO:0004674">
    <property type="term" value="F:protein serine/threonine kinase activity"/>
    <property type="evidence" value="ECO:0007669"/>
    <property type="project" value="TreeGrafter"/>
</dbReference>
<feature type="domain" description="Protein kinase" evidence="3">
    <location>
        <begin position="592"/>
        <end position="853"/>
    </location>
</feature>
<evidence type="ECO:0000256" key="2">
    <source>
        <dbReference type="SAM" id="Phobius"/>
    </source>
</evidence>
<organism evidence="4 5">
    <name type="scientific">Hyaloperonospora brassicae</name>
    <name type="common">Brassica downy mildew</name>
    <name type="synonym">Peronospora brassicae</name>
    <dbReference type="NCBI Taxonomy" id="162125"/>
    <lineage>
        <taxon>Eukaryota</taxon>
        <taxon>Sar</taxon>
        <taxon>Stramenopiles</taxon>
        <taxon>Oomycota</taxon>
        <taxon>Peronosporomycetes</taxon>
        <taxon>Peronosporales</taxon>
        <taxon>Peronosporaceae</taxon>
        <taxon>Hyaloperonospora</taxon>
    </lineage>
</organism>
<dbReference type="PROSITE" id="PS50011">
    <property type="entry name" value="PROTEIN_KINASE_DOM"/>
    <property type="match status" value="1"/>
</dbReference>
<name>A0AAV0V297_HYABA</name>
<keyword evidence="2" id="KW-0812">Transmembrane</keyword>
<dbReference type="Pfam" id="PF07714">
    <property type="entry name" value="PK_Tyr_Ser-Thr"/>
    <property type="match status" value="1"/>
</dbReference>
<dbReference type="InterPro" id="IPR011009">
    <property type="entry name" value="Kinase-like_dom_sf"/>
</dbReference>
<proteinExistence type="predicted"/>
<accession>A0AAV0V297</accession>
<dbReference type="Gene3D" id="3.30.200.20">
    <property type="entry name" value="Phosphorylase Kinase, domain 1"/>
    <property type="match status" value="1"/>
</dbReference>
<evidence type="ECO:0000259" key="3">
    <source>
        <dbReference type="PROSITE" id="PS50011"/>
    </source>
</evidence>
<dbReference type="InterPro" id="IPR051681">
    <property type="entry name" value="Ser/Thr_Kinases-Pseudokinases"/>
</dbReference>
<dbReference type="PANTHER" id="PTHR44329">
    <property type="entry name" value="SERINE/THREONINE-PROTEIN KINASE TNNI3K-RELATED"/>
    <property type="match status" value="1"/>
</dbReference>
<dbReference type="Gene3D" id="1.10.510.10">
    <property type="entry name" value="Transferase(Phosphotransferase) domain 1"/>
    <property type="match status" value="1"/>
</dbReference>
<dbReference type="CDD" id="cd13999">
    <property type="entry name" value="STKc_MAP3K-like"/>
    <property type="match status" value="1"/>
</dbReference>
<dbReference type="PROSITE" id="PS00108">
    <property type="entry name" value="PROTEIN_KINASE_ST"/>
    <property type="match status" value="1"/>
</dbReference>
<protein>
    <recommendedName>
        <fullName evidence="3">Protein kinase domain-containing protein</fullName>
    </recommendedName>
</protein>
<dbReference type="PRINTS" id="PR00109">
    <property type="entry name" value="TYRKINASE"/>
</dbReference>
<feature type="compositionally biased region" description="Polar residues" evidence="1">
    <location>
        <begin position="383"/>
        <end position="395"/>
    </location>
</feature>
<gene>
    <name evidence="4" type="ORF">HBR001_LOCUS8597</name>
</gene>
<dbReference type="Proteomes" id="UP001162031">
    <property type="component" value="Unassembled WGS sequence"/>
</dbReference>
<feature type="transmembrane region" description="Helical" evidence="2">
    <location>
        <begin position="309"/>
        <end position="332"/>
    </location>
</feature>
<comment type="caution">
    <text evidence="4">The sequence shown here is derived from an EMBL/GenBank/DDBJ whole genome shotgun (WGS) entry which is preliminary data.</text>
</comment>
<dbReference type="GO" id="GO:0005524">
    <property type="term" value="F:ATP binding"/>
    <property type="evidence" value="ECO:0007669"/>
    <property type="project" value="InterPro"/>
</dbReference>
<evidence type="ECO:0000256" key="1">
    <source>
        <dbReference type="SAM" id="MobiDB-lite"/>
    </source>
</evidence>
<keyword evidence="5" id="KW-1185">Reference proteome</keyword>
<dbReference type="SMART" id="SM00220">
    <property type="entry name" value="S_TKc"/>
    <property type="match status" value="1"/>
</dbReference>
<keyword evidence="2" id="KW-0472">Membrane</keyword>
<dbReference type="SUPFAM" id="SSF56112">
    <property type="entry name" value="Protein kinase-like (PK-like)"/>
    <property type="match status" value="1"/>
</dbReference>
<dbReference type="AlphaFoldDB" id="A0AAV0V297"/>